<reference evidence="1" key="1">
    <citation type="journal article" date="2020" name="Stud. Mycol.">
        <title>101 Dothideomycetes genomes: a test case for predicting lifestyles and emergence of pathogens.</title>
        <authorList>
            <person name="Haridas S."/>
            <person name="Albert R."/>
            <person name="Binder M."/>
            <person name="Bloem J."/>
            <person name="Labutti K."/>
            <person name="Salamov A."/>
            <person name="Andreopoulos B."/>
            <person name="Baker S."/>
            <person name="Barry K."/>
            <person name="Bills G."/>
            <person name="Bluhm B."/>
            <person name="Cannon C."/>
            <person name="Castanera R."/>
            <person name="Culley D."/>
            <person name="Daum C."/>
            <person name="Ezra D."/>
            <person name="Gonzalez J."/>
            <person name="Henrissat B."/>
            <person name="Kuo A."/>
            <person name="Liang C."/>
            <person name="Lipzen A."/>
            <person name="Lutzoni F."/>
            <person name="Magnuson J."/>
            <person name="Mondo S."/>
            <person name="Nolan M."/>
            <person name="Ohm R."/>
            <person name="Pangilinan J."/>
            <person name="Park H.-J."/>
            <person name="Ramirez L."/>
            <person name="Alfaro M."/>
            <person name="Sun H."/>
            <person name="Tritt A."/>
            <person name="Yoshinaga Y."/>
            <person name="Zwiers L.-H."/>
            <person name="Turgeon B."/>
            <person name="Goodwin S."/>
            <person name="Spatafora J."/>
            <person name="Crous P."/>
            <person name="Grigoriev I."/>
        </authorList>
    </citation>
    <scope>NUCLEOTIDE SEQUENCE</scope>
    <source>
        <strain evidence="1">CBS 525.71</strain>
    </source>
</reference>
<dbReference type="EMBL" id="MU006702">
    <property type="protein sequence ID" value="KAF2633129.1"/>
    <property type="molecule type" value="Genomic_DNA"/>
</dbReference>
<evidence type="ECO:0000313" key="1">
    <source>
        <dbReference type="EMBL" id="KAF2633129.1"/>
    </source>
</evidence>
<keyword evidence="2" id="KW-1185">Reference proteome</keyword>
<accession>A0ACB6SII8</accession>
<proteinExistence type="predicted"/>
<gene>
    <name evidence="1" type="ORF">BU25DRAFT_406381</name>
</gene>
<sequence>MSSSNLTQHPVSSADPPFGCSNIADAAIACRNSLTSCNTISYLWDEWAENRLADFRLWDASIGASSQSGSSLEDRLISTPHIKKVILSLLNVFKVTIDECREFGES</sequence>
<dbReference type="Proteomes" id="UP000799754">
    <property type="component" value="Unassembled WGS sequence"/>
</dbReference>
<evidence type="ECO:0000313" key="2">
    <source>
        <dbReference type="Proteomes" id="UP000799754"/>
    </source>
</evidence>
<name>A0ACB6SII8_9PLEO</name>
<protein>
    <submittedName>
        <fullName evidence="1">Uncharacterized protein</fullName>
    </submittedName>
</protein>
<comment type="caution">
    <text evidence="1">The sequence shown here is derived from an EMBL/GenBank/DDBJ whole genome shotgun (WGS) entry which is preliminary data.</text>
</comment>
<organism evidence="1 2">
    <name type="scientific">Macroventuria anomochaeta</name>
    <dbReference type="NCBI Taxonomy" id="301207"/>
    <lineage>
        <taxon>Eukaryota</taxon>
        <taxon>Fungi</taxon>
        <taxon>Dikarya</taxon>
        <taxon>Ascomycota</taxon>
        <taxon>Pezizomycotina</taxon>
        <taxon>Dothideomycetes</taxon>
        <taxon>Pleosporomycetidae</taxon>
        <taxon>Pleosporales</taxon>
        <taxon>Pleosporineae</taxon>
        <taxon>Didymellaceae</taxon>
        <taxon>Macroventuria</taxon>
    </lineage>
</organism>